<sequence length="1028" mass="112081">MDATRAVGIVLAMVSAGPLLATDTPQPWHDDATLHDVQFVGSRAGYAVGDHGTVWKTVDGGQSWTFVPTPVTASLRSASFLTDQLGWVVGHEEQPYAQLPVACVLATTDGGATWNKLPADRLPGLSHVRFFTPDVGVAVGQPGPQSPAGVYRTTTGGRDWTPLSGDATTAWQAARFLSPDLGVVAGRNGQLSLIGGEQLLASRLPPLPHRTIYDVTLTGNETGWLVGDGGLVLTTSTGGVVWQSPPAPLPEELRHHADFRCVEQRGDKVWIAGRPGSVIWHSPDAGHSWRAQPTGQTAPIERLRFTSESVGVAVGVFGSILRTEDGGETWRAVRAANRRAAWLAIAPQPAAWSPLTAAQWTADEGYRGVVWAVTDDPAPHTHRLSGAMHLARGNEAEVDWRLPLDEPDLARSGERLLEAWQKRAENRAPELIVNNLVRQIRTWRPEVIVVPLATERDALSQFTQQAVQAAIAQAADPTRALEQQELVKLAAWKAPRVVTVLPTGSRGEWTLDPHTLLPRLGRSSSQQAAAAAAWLGQRAILQPVSFRAAEPGATGTSVFAGLSLSPGSEARRPLAALDEAALLAAQKQAQARRNFLAVAERTERNGQTAAQLVAQAPNVLRDMSAGDGAAFLAELARTYRHDGRFDLAESTYLELVRRYSNEPAALEAMRWLLPYWTSAEVAWQRTKSRGAVAQQATNDVSGLPQRIQQAGGLGASVLNPPESQAVIPARAVTAVDRALANRRNHNPAAPPDSVDEWRSRAVELAQQLEEQAPLLFEQPEIQFPLAALRRTKGSAAQADAVYRRLHAATPDAATRQILDRELWLGHGAAEAPRHLVVSRSTPVRPHLDGLLSDSCWQDARELLIGPTSDDEAATPTSLVMLAHDKEFLYVAASFDRQPSAPNDRPDFSDREHDADLAGFDRMGIALDVDRDYATWYEFQVDQRGQTRDRCWEDAAWDPQWYVAVDADAQKWRIELAIPWSELAPLPPQFREVWGVSLTRIIPFAAVQSWSPPAAWPPRWNSFGLVRFE</sequence>
<feature type="signal peptide" evidence="3">
    <location>
        <begin position="1"/>
        <end position="21"/>
    </location>
</feature>
<keyword evidence="1" id="KW-0602">Photosynthesis</keyword>
<dbReference type="InterPro" id="IPR036278">
    <property type="entry name" value="Sialidase_sf"/>
</dbReference>
<dbReference type="Gene3D" id="2.60.40.1190">
    <property type="match status" value="1"/>
</dbReference>
<feature type="domain" description="Photosynthesis system II assembly factor Ycf48/Hcf136-like" evidence="4">
    <location>
        <begin position="31"/>
        <end position="168"/>
    </location>
</feature>
<evidence type="ECO:0000256" key="3">
    <source>
        <dbReference type="SAM" id="SignalP"/>
    </source>
</evidence>
<keyword evidence="3" id="KW-0732">Signal</keyword>
<dbReference type="Gene3D" id="2.130.10.10">
    <property type="entry name" value="YVTN repeat-like/Quinoprotein amine dehydrogenase"/>
    <property type="match status" value="2"/>
</dbReference>
<dbReference type="InterPro" id="IPR028203">
    <property type="entry name" value="PSII_CF48-like_dom"/>
</dbReference>
<keyword evidence="2" id="KW-0604">Photosystem II</keyword>
<evidence type="ECO:0000256" key="1">
    <source>
        <dbReference type="ARBA" id="ARBA00022531"/>
    </source>
</evidence>
<dbReference type="SUPFAM" id="SSF49344">
    <property type="entry name" value="CBD9-like"/>
    <property type="match status" value="1"/>
</dbReference>
<dbReference type="GO" id="GO:0009523">
    <property type="term" value="C:photosystem II"/>
    <property type="evidence" value="ECO:0007669"/>
    <property type="project" value="UniProtKB-KW"/>
</dbReference>
<comment type="caution">
    <text evidence="5">The sequence shown here is derived from an EMBL/GenBank/DDBJ whole genome shotgun (WGS) entry which is preliminary data.</text>
</comment>
<evidence type="ECO:0000256" key="2">
    <source>
        <dbReference type="ARBA" id="ARBA00023276"/>
    </source>
</evidence>
<accession>A0A7C2JZH1</accession>
<gene>
    <name evidence="5" type="ORF">ENQ76_03910</name>
</gene>
<feature type="chain" id="PRO_5027624071" description="Photosynthesis system II assembly factor Ycf48/Hcf136-like domain-containing protein" evidence="3">
    <location>
        <begin position="22"/>
        <end position="1028"/>
    </location>
</feature>
<dbReference type="EMBL" id="DSOK01000122">
    <property type="protein sequence ID" value="HEN14598.1"/>
    <property type="molecule type" value="Genomic_DNA"/>
</dbReference>
<dbReference type="GO" id="GO:0015979">
    <property type="term" value="P:photosynthesis"/>
    <property type="evidence" value="ECO:0007669"/>
    <property type="project" value="UniProtKB-KW"/>
</dbReference>
<dbReference type="PANTHER" id="PTHR47199:SF2">
    <property type="entry name" value="PHOTOSYSTEM II STABILITY_ASSEMBLY FACTOR HCF136, CHLOROPLASTIC"/>
    <property type="match status" value="1"/>
</dbReference>
<dbReference type="SUPFAM" id="SSF50939">
    <property type="entry name" value="Sialidases"/>
    <property type="match status" value="1"/>
</dbReference>
<dbReference type="AlphaFoldDB" id="A0A7C2JZH1"/>
<name>A0A7C2JZH1_9PLAN</name>
<dbReference type="Pfam" id="PF14870">
    <property type="entry name" value="PSII_BNR"/>
    <property type="match status" value="2"/>
</dbReference>
<reference evidence="5" key="1">
    <citation type="journal article" date="2020" name="mSystems">
        <title>Genome- and Community-Level Interaction Insights into Carbon Utilization and Element Cycling Functions of Hydrothermarchaeota in Hydrothermal Sediment.</title>
        <authorList>
            <person name="Zhou Z."/>
            <person name="Liu Y."/>
            <person name="Xu W."/>
            <person name="Pan J."/>
            <person name="Luo Z.H."/>
            <person name="Li M."/>
        </authorList>
    </citation>
    <scope>NUCLEOTIDE SEQUENCE [LARGE SCALE GENOMIC DNA]</scope>
    <source>
        <strain evidence="5">SpSt-339</strain>
    </source>
</reference>
<dbReference type="InterPro" id="IPR015943">
    <property type="entry name" value="WD40/YVTN_repeat-like_dom_sf"/>
</dbReference>
<feature type="domain" description="Photosynthesis system II assembly factor Ycf48/Hcf136-like" evidence="4">
    <location>
        <begin position="210"/>
        <end position="333"/>
    </location>
</feature>
<protein>
    <recommendedName>
        <fullName evidence="4">Photosynthesis system II assembly factor Ycf48/Hcf136-like domain-containing protein</fullName>
    </recommendedName>
</protein>
<proteinExistence type="predicted"/>
<dbReference type="PANTHER" id="PTHR47199">
    <property type="entry name" value="PHOTOSYSTEM II STABILITY/ASSEMBLY FACTOR HCF136, CHLOROPLASTIC"/>
    <property type="match status" value="1"/>
</dbReference>
<evidence type="ECO:0000259" key="4">
    <source>
        <dbReference type="Pfam" id="PF14870"/>
    </source>
</evidence>
<organism evidence="5">
    <name type="scientific">Schlesneria paludicola</name>
    <dbReference type="NCBI Taxonomy" id="360056"/>
    <lineage>
        <taxon>Bacteria</taxon>
        <taxon>Pseudomonadati</taxon>
        <taxon>Planctomycetota</taxon>
        <taxon>Planctomycetia</taxon>
        <taxon>Planctomycetales</taxon>
        <taxon>Planctomycetaceae</taxon>
        <taxon>Schlesneria</taxon>
    </lineage>
</organism>
<evidence type="ECO:0000313" key="5">
    <source>
        <dbReference type="EMBL" id="HEN14598.1"/>
    </source>
</evidence>